<dbReference type="RefSeq" id="WP_096331794.1">
    <property type="nucleotide sequence ID" value="NZ_NETK01000001.1"/>
</dbReference>
<feature type="compositionally biased region" description="Polar residues" evidence="1">
    <location>
        <begin position="33"/>
        <end position="48"/>
    </location>
</feature>
<dbReference type="Gene3D" id="3.20.20.140">
    <property type="entry name" value="Metal-dependent hydrolases"/>
    <property type="match status" value="1"/>
</dbReference>
<dbReference type="PROSITE" id="PS51257">
    <property type="entry name" value="PROKAR_LIPOPROTEIN"/>
    <property type="match status" value="1"/>
</dbReference>
<evidence type="ECO:0000313" key="4">
    <source>
        <dbReference type="Proteomes" id="UP000199400"/>
    </source>
</evidence>
<dbReference type="STRING" id="54.SAMN02745121_07706"/>
<dbReference type="InterPro" id="IPR032466">
    <property type="entry name" value="Metal_Hydrolase"/>
</dbReference>
<dbReference type="AlphaFoldDB" id="A0A1I2H5L0"/>
<dbReference type="SUPFAM" id="SSF51556">
    <property type="entry name" value="Metallo-dependent hydrolases"/>
    <property type="match status" value="1"/>
</dbReference>
<protein>
    <submittedName>
        <fullName evidence="3">Membrane dipeptidase (Peptidase family M19)</fullName>
    </submittedName>
</protein>
<keyword evidence="2" id="KW-0732">Signal</keyword>
<name>A0A1I2H5L0_9BACT</name>
<evidence type="ECO:0000256" key="1">
    <source>
        <dbReference type="SAM" id="MobiDB-lite"/>
    </source>
</evidence>
<feature type="region of interest" description="Disordered" evidence="1">
    <location>
        <begin position="26"/>
        <end position="70"/>
    </location>
</feature>
<proteinExistence type="predicted"/>
<feature type="compositionally biased region" description="Low complexity" evidence="1">
    <location>
        <begin position="49"/>
        <end position="70"/>
    </location>
</feature>
<feature type="signal peptide" evidence="2">
    <location>
        <begin position="1"/>
        <end position="26"/>
    </location>
</feature>
<evidence type="ECO:0000313" key="3">
    <source>
        <dbReference type="EMBL" id="SFF24663.1"/>
    </source>
</evidence>
<evidence type="ECO:0000256" key="2">
    <source>
        <dbReference type="SAM" id="SignalP"/>
    </source>
</evidence>
<organism evidence="3 4">
    <name type="scientific">Nannocystis exedens</name>
    <dbReference type="NCBI Taxonomy" id="54"/>
    <lineage>
        <taxon>Bacteria</taxon>
        <taxon>Pseudomonadati</taxon>
        <taxon>Myxococcota</taxon>
        <taxon>Polyangia</taxon>
        <taxon>Nannocystales</taxon>
        <taxon>Nannocystaceae</taxon>
        <taxon>Nannocystis</taxon>
    </lineage>
</organism>
<sequence length="779" mass="84646">MAIVRHLYFVPWTLTALIACSTAPSANDEASDTQHTSSGTDPSETGESTVPTTTVGMTGETGETTGEPPMLDTYQFAGGCFSLRSGDRYLAAGDPTSFAFAADKAGAARFFMKAADLGTYLFYDQDGGYLVSDDGPLVRQTELESDVTRIDDTYVSGAEWTLETSVVDWSQYQLRNRRNDRLLGADALADEGVPVTFEPAEGCTPHPELTLDATGQITRTMFDDGDLYGIVDTHSHIHSNYAFGGGGLFHGGAYHRLGVAHALPDCSISHGDMGRKDFFGYIFDASGNEEADLASLLPDLVAKQLGEDNHATAGWPDFTEWPDGPRRSTHQTQYWLWLQRAYLAGLRLVVQHATTNAIICDFMIGEGIQKSRYGCDDMTAVDRIIDETYAMERYIDAQSGGPGLGWFRVVHTPAEAREVIAGGKLAVILGIETSNLFDCKLTPRDGDPTCDEAYVEAQLDHYYDLGVRAIFPVHKYDNKFSPGDGDRAFIELGNFANSGHWSNFTLDCPDPQVGGFDSGNVNFGGLNMPRDVYDSPAPVDNSKFPTAPLTTTGMYLGQITEPALEGAYCQNATLTALGEHMIRQMMARGMIIEVDHLPQWSYVRAYEMLQEVGYPPIGSHGRNNGGVLYELGGVSAGGFGICRGDAPGATVQGFKDKIQFIMDNGGYPAEGFGFDLNGFAGARGPRFGDGVCPTPQTDPVTYPFSSFAGDVEFTPPRVGNREIDFNTEGLAHIGLLPELIEDARRDAVDEADLEPLFRSAEGYIRMWELAEARAAELGR</sequence>
<keyword evidence="4" id="KW-1185">Reference proteome</keyword>
<dbReference type="EMBL" id="FOMX01000038">
    <property type="protein sequence ID" value="SFF24663.1"/>
    <property type="molecule type" value="Genomic_DNA"/>
</dbReference>
<feature type="chain" id="PRO_5011778730" evidence="2">
    <location>
        <begin position="27"/>
        <end position="779"/>
    </location>
</feature>
<accession>A0A1I2H5L0</accession>
<gene>
    <name evidence="3" type="ORF">SAMN02745121_07706</name>
</gene>
<dbReference type="Proteomes" id="UP000199400">
    <property type="component" value="Unassembled WGS sequence"/>
</dbReference>
<reference evidence="4" key="1">
    <citation type="submission" date="2016-10" db="EMBL/GenBank/DDBJ databases">
        <authorList>
            <person name="Varghese N."/>
            <person name="Submissions S."/>
        </authorList>
    </citation>
    <scope>NUCLEOTIDE SEQUENCE [LARGE SCALE GENOMIC DNA]</scope>
    <source>
        <strain evidence="4">ATCC 25963</strain>
    </source>
</reference>